<proteinExistence type="predicted"/>
<keyword evidence="3" id="KW-1185">Reference proteome</keyword>
<evidence type="ECO:0000313" key="3">
    <source>
        <dbReference type="Proteomes" id="UP000186955"/>
    </source>
</evidence>
<protein>
    <submittedName>
        <fullName evidence="2">Uncharacterized protein</fullName>
    </submittedName>
</protein>
<organism evidence="2 3">
    <name type="scientific">Penicillium subrubescens</name>
    <dbReference type="NCBI Taxonomy" id="1316194"/>
    <lineage>
        <taxon>Eukaryota</taxon>
        <taxon>Fungi</taxon>
        <taxon>Dikarya</taxon>
        <taxon>Ascomycota</taxon>
        <taxon>Pezizomycotina</taxon>
        <taxon>Eurotiomycetes</taxon>
        <taxon>Eurotiomycetidae</taxon>
        <taxon>Eurotiales</taxon>
        <taxon>Aspergillaceae</taxon>
        <taxon>Penicillium</taxon>
    </lineage>
</organism>
<evidence type="ECO:0000313" key="2">
    <source>
        <dbReference type="EMBL" id="OKO95183.1"/>
    </source>
</evidence>
<sequence>MHSAPSSTFWVPEGTEITTEAKPNQQLPTRTWIITKKLKELSFFMTQQDINDGHKPGFAAAKFLCHPKDDPNKLAFMRIYRQIPISGFESAPSSIRASQAVPQKPNRELAAFKELKHLACPVVPQLLGYQEGTQGDNEIVPGGYEISIVWEKVPGEPLSQDYFWSLNEQQRDSIREEFRRVYRQVLRSGFKPCMATTSKLIYDESTGKMHICGFRMAAPCDTNQQIRKADYVMYGLAKRSDRTDWYNDASGWKCCYRGPPVFLEAADASGGSM</sequence>
<dbReference type="AlphaFoldDB" id="A0A1Q5T4M9"/>
<evidence type="ECO:0000256" key="1">
    <source>
        <dbReference type="SAM" id="MobiDB-lite"/>
    </source>
</evidence>
<gene>
    <name evidence="2" type="ORF">PENSUB_11262</name>
</gene>
<reference evidence="2 3" key="1">
    <citation type="submission" date="2016-10" db="EMBL/GenBank/DDBJ databases">
        <title>Genome sequence of the ascomycete fungus Penicillium subrubescens.</title>
        <authorList>
            <person name="De Vries R.P."/>
            <person name="Peng M."/>
            <person name="Dilokpimol A."/>
            <person name="Hilden K."/>
            <person name="Makela M.R."/>
            <person name="Grigoriev I."/>
            <person name="Riley R."/>
            <person name="Granchi Z."/>
        </authorList>
    </citation>
    <scope>NUCLEOTIDE SEQUENCE [LARGE SCALE GENOMIC DNA]</scope>
    <source>
        <strain evidence="2 3">CBS 132785</strain>
    </source>
</reference>
<accession>A0A1Q5T4M9</accession>
<comment type="caution">
    <text evidence="2">The sequence shown here is derived from an EMBL/GenBank/DDBJ whole genome shotgun (WGS) entry which is preliminary data.</text>
</comment>
<name>A0A1Q5T4M9_9EURO</name>
<dbReference type="Proteomes" id="UP000186955">
    <property type="component" value="Unassembled WGS sequence"/>
</dbReference>
<dbReference type="EMBL" id="MNBE01000706">
    <property type="protein sequence ID" value="OKO95183.1"/>
    <property type="molecule type" value="Genomic_DNA"/>
</dbReference>
<feature type="region of interest" description="Disordered" evidence="1">
    <location>
        <begin position="1"/>
        <end position="24"/>
    </location>
</feature>